<proteinExistence type="predicted"/>
<sequence>LAALLLLGTVSAQQAQFQTKYETIISTYLGTNLGKALNLFAGDFLKVLPYPNMTSHMMNEAVGLVPSTKYLAAMGMFSTFQNCLNKSGSSLDQAGTKAGSNFKLKFQPLYKKTTDKVKAMRSYGKTDAEIRPEAFKILTAGTTKTIIQSFINLCMQTFTKAEYECSLPPLKAVMKTSLYNITYNPTIG</sequence>
<dbReference type="Proteomes" id="UP001328107">
    <property type="component" value="Unassembled WGS sequence"/>
</dbReference>
<comment type="caution">
    <text evidence="1">The sequence shown here is derived from an EMBL/GenBank/DDBJ whole genome shotgun (WGS) entry which is preliminary data.</text>
</comment>
<name>A0AAN4ZB68_9BILA</name>
<accession>A0AAN4ZB68</accession>
<evidence type="ECO:0000313" key="1">
    <source>
        <dbReference type="EMBL" id="GMR34542.1"/>
    </source>
</evidence>
<reference evidence="2" key="1">
    <citation type="submission" date="2022-10" db="EMBL/GenBank/DDBJ databases">
        <title>Genome assembly of Pristionchus species.</title>
        <authorList>
            <person name="Yoshida K."/>
            <person name="Sommer R.J."/>
        </authorList>
    </citation>
    <scope>NUCLEOTIDE SEQUENCE [LARGE SCALE GENOMIC DNA]</scope>
    <source>
        <strain evidence="2">RS5460</strain>
    </source>
</reference>
<gene>
    <name evidence="1" type="ORF">PMAYCL1PPCAC_04737</name>
</gene>
<dbReference type="EMBL" id="BTRK01000002">
    <property type="protein sequence ID" value="GMR34542.1"/>
    <property type="molecule type" value="Genomic_DNA"/>
</dbReference>
<feature type="non-terminal residue" evidence="1">
    <location>
        <position position="188"/>
    </location>
</feature>
<feature type="non-terminal residue" evidence="1">
    <location>
        <position position="1"/>
    </location>
</feature>
<evidence type="ECO:0000313" key="2">
    <source>
        <dbReference type="Proteomes" id="UP001328107"/>
    </source>
</evidence>
<organism evidence="1 2">
    <name type="scientific">Pristionchus mayeri</name>
    <dbReference type="NCBI Taxonomy" id="1317129"/>
    <lineage>
        <taxon>Eukaryota</taxon>
        <taxon>Metazoa</taxon>
        <taxon>Ecdysozoa</taxon>
        <taxon>Nematoda</taxon>
        <taxon>Chromadorea</taxon>
        <taxon>Rhabditida</taxon>
        <taxon>Rhabditina</taxon>
        <taxon>Diplogasteromorpha</taxon>
        <taxon>Diplogasteroidea</taxon>
        <taxon>Neodiplogasteridae</taxon>
        <taxon>Pristionchus</taxon>
    </lineage>
</organism>
<keyword evidence="2" id="KW-1185">Reference proteome</keyword>
<dbReference type="AlphaFoldDB" id="A0AAN4ZB68"/>
<protein>
    <submittedName>
        <fullName evidence="1">Uncharacterized protein</fullName>
    </submittedName>
</protein>